<dbReference type="EMBL" id="CP034298">
    <property type="protein sequence ID" value="QHH10098.1"/>
    <property type="molecule type" value="Genomic_DNA"/>
</dbReference>
<protein>
    <recommendedName>
        <fullName evidence="7">Small-conductance mechanosensitive channel</fullName>
    </recommendedName>
</protein>
<feature type="transmembrane region" description="Helical" evidence="7">
    <location>
        <begin position="366"/>
        <end position="385"/>
    </location>
</feature>
<dbReference type="Pfam" id="PF21088">
    <property type="entry name" value="MS_channel_1st"/>
    <property type="match status" value="1"/>
</dbReference>
<keyword evidence="7" id="KW-0406">Ion transport</keyword>
<gene>
    <name evidence="13" type="ORF">EHC69_12405</name>
    <name evidence="12" type="ORF">I7278_01775</name>
    <name evidence="14" type="ORF">M5598_04815</name>
</gene>
<keyword evidence="7" id="KW-0813">Transport</keyword>
<evidence type="ECO:0000313" key="13">
    <source>
        <dbReference type="EMBL" id="QHH10098.1"/>
    </source>
</evidence>
<evidence type="ECO:0000256" key="3">
    <source>
        <dbReference type="ARBA" id="ARBA00022475"/>
    </source>
</evidence>
<evidence type="ECO:0000259" key="9">
    <source>
        <dbReference type="Pfam" id="PF00924"/>
    </source>
</evidence>
<feature type="domain" description="Mechanosensitive ion channel MscS C-terminal" evidence="10">
    <location>
        <begin position="460"/>
        <end position="542"/>
    </location>
</feature>
<evidence type="ECO:0000256" key="1">
    <source>
        <dbReference type="ARBA" id="ARBA00004651"/>
    </source>
</evidence>
<dbReference type="Gene3D" id="2.30.30.60">
    <property type="match status" value="1"/>
</dbReference>
<evidence type="ECO:0000313" key="15">
    <source>
        <dbReference type="Proteomes" id="UP000464718"/>
    </source>
</evidence>
<name>A0A0L7USC2_VIBPH</name>
<dbReference type="InterPro" id="IPR011014">
    <property type="entry name" value="MscS_channel_TM-2"/>
</dbReference>
<feature type="coiled-coil region" evidence="8">
    <location>
        <begin position="41"/>
        <end position="94"/>
    </location>
</feature>
<dbReference type="Proteomes" id="UP001163036">
    <property type="component" value="Chromosome 1"/>
</dbReference>
<keyword evidence="6 7" id="KW-0472">Membrane</keyword>
<dbReference type="GO" id="GO:0005886">
    <property type="term" value="C:plasma membrane"/>
    <property type="evidence" value="ECO:0007669"/>
    <property type="project" value="UniProtKB-SubCell"/>
</dbReference>
<dbReference type="AlphaFoldDB" id="A0A0L7USC2"/>
<keyword evidence="4 7" id="KW-0812">Transmembrane</keyword>
<comment type="similarity">
    <text evidence="2 7">Belongs to the MscS (TC 1.A.23) family.</text>
</comment>
<keyword evidence="7" id="KW-0407">Ion channel</keyword>
<evidence type="ECO:0000256" key="8">
    <source>
        <dbReference type="SAM" id="Coils"/>
    </source>
</evidence>
<evidence type="ECO:0000256" key="6">
    <source>
        <dbReference type="ARBA" id="ARBA00023136"/>
    </source>
</evidence>
<dbReference type="Proteomes" id="UP000464718">
    <property type="component" value="Chromosome i"/>
</dbReference>
<dbReference type="Gene3D" id="1.10.287.1260">
    <property type="match status" value="1"/>
</dbReference>
<evidence type="ECO:0000259" key="11">
    <source>
        <dbReference type="Pfam" id="PF21088"/>
    </source>
</evidence>
<dbReference type="EMBL" id="CP097355">
    <property type="protein sequence ID" value="UYV27288.1"/>
    <property type="molecule type" value="Genomic_DNA"/>
</dbReference>
<proteinExistence type="inferred from homology"/>
<evidence type="ECO:0000313" key="14">
    <source>
        <dbReference type="EMBL" id="UYV27288.1"/>
    </source>
</evidence>
<feature type="domain" description="Mechanosensitive ion channel MscS" evidence="9">
    <location>
        <begin position="387"/>
        <end position="454"/>
    </location>
</feature>
<evidence type="ECO:0000256" key="7">
    <source>
        <dbReference type="RuleBase" id="RU369025"/>
    </source>
</evidence>
<dbReference type="SUPFAM" id="SSF82689">
    <property type="entry name" value="Mechanosensitive channel protein MscS (YggB), C-terminal domain"/>
    <property type="match status" value="1"/>
</dbReference>
<dbReference type="InterPro" id="IPR006685">
    <property type="entry name" value="MscS_channel_2nd"/>
</dbReference>
<dbReference type="Gene3D" id="3.30.70.100">
    <property type="match status" value="1"/>
</dbReference>
<feature type="coiled-coil region" evidence="8">
    <location>
        <begin position="167"/>
        <end position="194"/>
    </location>
</feature>
<comment type="caution">
    <text evidence="7">Lacks conserved residue(s) required for the propagation of feature annotation.</text>
</comment>
<dbReference type="InterPro" id="IPR011066">
    <property type="entry name" value="MscS_channel_C_sf"/>
</dbReference>
<comment type="subcellular location">
    <subcellularLocation>
        <location evidence="7">Cell inner membrane</location>
        <topology evidence="7">Multi-pass membrane protein</topology>
    </subcellularLocation>
    <subcellularLocation>
        <location evidence="1">Cell membrane</location>
        <topology evidence="1">Multi-pass membrane protein</topology>
    </subcellularLocation>
</comment>
<feature type="transmembrane region" description="Helical" evidence="7">
    <location>
        <begin position="300"/>
        <end position="317"/>
    </location>
</feature>
<organism evidence="12">
    <name type="scientific">Vibrio parahaemolyticus</name>
    <dbReference type="NCBI Taxonomy" id="670"/>
    <lineage>
        <taxon>Bacteria</taxon>
        <taxon>Pseudomonadati</taxon>
        <taxon>Pseudomonadota</taxon>
        <taxon>Gammaproteobacteria</taxon>
        <taxon>Vibrionales</taxon>
        <taxon>Vibrionaceae</taxon>
        <taxon>Vibrio</taxon>
    </lineage>
</organism>
<feature type="transmembrane region" description="Helical" evidence="7">
    <location>
        <begin position="12"/>
        <end position="30"/>
    </location>
</feature>
<reference evidence="13 15" key="2">
    <citation type="submission" date="2018-12" db="EMBL/GenBank/DDBJ databases">
        <title>Genomic insights into the evolutionary origins and pathogenicity of five Vibrio parahaemolyticus strains isolated from the shrimp with acute hepatopancreatic necrosis disease (AHPND).</title>
        <authorList>
            <person name="Yang Q."/>
            <person name="Dong X."/>
            <person name="Xie G."/>
            <person name="Fu S."/>
            <person name="Zou P."/>
            <person name="Sun J."/>
            <person name="Wang Y."/>
            <person name="Huang J."/>
        </authorList>
    </citation>
    <scope>NUCLEOTIDE SEQUENCE [LARGE SCALE GENOMIC DNA]</scope>
    <source>
        <strain evidence="13 15">20160303005-1</strain>
    </source>
</reference>
<dbReference type="InterPro" id="IPR049142">
    <property type="entry name" value="MS_channel_1st"/>
</dbReference>
<dbReference type="InterPro" id="IPR010920">
    <property type="entry name" value="LSM_dom_sf"/>
</dbReference>
<feature type="domain" description="Mechanosensitive ion channel transmembrane helices 2/3" evidence="11">
    <location>
        <begin position="350"/>
        <end position="386"/>
    </location>
</feature>
<evidence type="ECO:0000256" key="5">
    <source>
        <dbReference type="ARBA" id="ARBA00022989"/>
    </source>
</evidence>
<reference evidence="12" key="3">
    <citation type="submission" date="2019-12" db="EMBL/GenBank/DDBJ databases">
        <authorList>
            <consortium name="NCBI Pathogen Detection Project"/>
        </authorList>
    </citation>
    <scope>NUCLEOTIDE SEQUENCE</scope>
    <source>
        <strain evidence="12">1930</strain>
    </source>
</reference>
<sequence>MTFHFPLKNRQTPWVAIFALFIAMMTPIFVQATESTEPPIISEAEASIDSLNIDIVDLSQSLSQTAGDERDALQLQLFQKNEELRNQLASAIERESIPRDKLIKLVKTQEKYSKDATDYLTTKTKEVIEELNKAKDEEKLALINDYRELQHYLDVSFDSSWQNLAWLKQLGVQNERAEAELQDKLDKRMRLLSASMAYLRQQAEIIGTQLSSSPESEKASLQLSQLIVKQRLNIATESLRNLMSIGDKMGIETSEYKRQIFEITGSITHDLLDTKVVWSIISHWSNSAVDWFAENAPQHIFQLFVFALILLIARALAKLTRKVVSKAVSSKNLKLSHLMQDFFISMSGKVVWVIGIMVGLSQIGLNLAPILTGFGIAGVIIGFALQDTLSNFAAGMMLLIYRPFDVGDFVYAGGVDGKVSHMSLVNTTIRTFDNQIIIVPNSKIWGDVIKNVTHERIRRVDMVFGIGYADDLLKAESVLTDIVTSHPAVLRAPEPMIKVHTLNTSSVDFIVRPWVKTDDYWEVYWDVTKEVKLRFDREGISIPFPQQDVHLHMVEKKDA</sequence>
<dbReference type="Pfam" id="PF21082">
    <property type="entry name" value="MS_channel_3rd"/>
    <property type="match status" value="1"/>
</dbReference>
<evidence type="ECO:0000259" key="10">
    <source>
        <dbReference type="Pfam" id="PF21082"/>
    </source>
</evidence>
<dbReference type="InterPro" id="IPR045275">
    <property type="entry name" value="MscS_archaea/bacteria_type"/>
</dbReference>
<dbReference type="SUPFAM" id="SSF82861">
    <property type="entry name" value="Mechanosensitive channel protein MscS (YggB), transmembrane region"/>
    <property type="match status" value="1"/>
</dbReference>
<dbReference type="GO" id="GO:0008381">
    <property type="term" value="F:mechanosensitive monoatomic ion channel activity"/>
    <property type="evidence" value="ECO:0007669"/>
    <property type="project" value="InterPro"/>
</dbReference>
<dbReference type="SUPFAM" id="SSF50182">
    <property type="entry name" value="Sm-like ribonucleoproteins"/>
    <property type="match status" value="1"/>
</dbReference>
<dbReference type="PANTHER" id="PTHR30221:SF1">
    <property type="entry name" value="SMALL-CONDUCTANCE MECHANOSENSITIVE CHANNEL"/>
    <property type="match status" value="1"/>
</dbReference>
<accession>A0A0L7USC2</accession>
<keyword evidence="3" id="KW-1003">Cell membrane</keyword>
<comment type="subunit">
    <text evidence="7">Homoheptamer.</text>
</comment>
<dbReference type="InterPro" id="IPR049278">
    <property type="entry name" value="MS_channel_C"/>
</dbReference>
<evidence type="ECO:0000256" key="2">
    <source>
        <dbReference type="ARBA" id="ARBA00008017"/>
    </source>
</evidence>
<keyword evidence="8" id="KW-0175">Coiled coil</keyword>
<reference evidence="12" key="1">
    <citation type="journal article" date="2018" name="Genome Biol.">
        <title>SKESA: strategic k-mer extension for scrupulous assemblies.</title>
        <authorList>
            <person name="Souvorov A."/>
            <person name="Agarwala R."/>
            <person name="Lipman D.J."/>
        </authorList>
    </citation>
    <scope>NUCLEOTIDE SEQUENCE</scope>
    <source>
        <strain evidence="12">1930</strain>
    </source>
</reference>
<reference evidence="14" key="4">
    <citation type="submission" date="2022-05" db="EMBL/GenBank/DDBJ databases">
        <title>Megaplasmid of Vibrio parahaemolyticus.</title>
        <authorList>
            <person name="Strauch E."/>
            <person name="Borowiak M."/>
        </authorList>
    </citation>
    <scope>NUCLEOTIDE SEQUENCE</scope>
    <source>
        <strain evidence="14">16-VB00198</strain>
    </source>
</reference>
<dbReference type="PANTHER" id="PTHR30221">
    <property type="entry name" value="SMALL-CONDUCTANCE MECHANOSENSITIVE CHANNEL"/>
    <property type="match status" value="1"/>
</dbReference>
<dbReference type="RefSeq" id="WP_021453584.1">
    <property type="nucleotide sequence ID" value="NZ_CABMHD010000004.1"/>
</dbReference>
<evidence type="ECO:0000256" key="4">
    <source>
        <dbReference type="ARBA" id="ARBA00022692"/>
    </source>
</evidence>
<dbReference type="Proteomes" id="UP000856022">
    <property type="component" value="Unassembled WGS sequence"/>
</dbReference>
<keyword evidence="7" id="KW-0997">Cell inner membrane</keyword>
<dbReference type="EMBL" id="DACQKT010000001">
    <property type="protein sequence ID" value="HAS6675530.1"/>
    <property type="molecule type" value="Genomic_DNA"/>
</dbReference>
<keyword evidence="5 7" id="KW-1133">Transmembrane helix</keyword>
<dbReference type="InterPro" id="IPR023408">
    <property type="entry name" value="MscS_beta-dom_sf"/>
</dbReference>
<evidence type="ECO:0000313" key="12">
    <source>
        <dbReference type="EMBL" id="HAS6675530.1"/>
    </source>
</evidence>
<dbReference type="Pfam" id="PF00924">
    <property type="entry name" value="MS_channel_2nd"/>
    <property type="match status" value="1"/>
</dbReference>
<comment type="function">
    <text evidence="7">Mechanosensitive channel that participates in the regulation of osmotic pressure changes within the cell, opening in response to stretch forces in the membrane lipid bilayer, without the need for other proteins. Contributes to normal resistance to hypoosmotic shock. Forms an ion channel of 1.0 nanosiemens conductance with a slight preference for anions.</text>
</comment>